<feature type="transmembrane region" description="Helical" evidence="1">
    <location>
        <begin position="6"/>
        <end position="26"/>
    </location>
</feature>
<keyword evidence="1" id="KW-1133">Transmembrane helix</keyword>
<keyword evidence="3" id="KW-1185">Reference proteome</keyword>
<evidence type="ECO:0000256" key="1">
    <source>
        <dbReference type="SAM" id="Phobius"/>
    </source>
</evidence>
<keyword evidence="1" id="KW-0812">Transmembrane</keyword>
<dbReference type="Proteomes" id="UP001500975">
    <property type="component" value="Unassembled WGS sequence"/>
</dbReference>
<evidence type="ECO:0000313" key="2">
    <source>
        <dbReference type="EMBL" id="GAA4338773.1"/>
    </source>
</evidence>
<gene>
    <name evidence="2" type="ORF">GCM10023165_17620</name>
</gene>
<name>A0ABP8HFQ5_9BURK</name>
<keyword evidence="1" id="KW-0472">Membrane</keyword>
<reference evidence="3" key="1">
    <citation type="journal article" date="2019" name="Int. J. Syst. Evol. Microbiol.">
        <title>The Global Catalogue of Microorganisms (GCM) 10K type strain sequencing project: providing services to taxonomists for standard genome sequencing and annotation.</title>
        <authorList>
            <consortium name="The Broad Institute Genomics Platform"/>
            <consortium name="The Broad Institute Genome Sequencing Center for Infectious Disease"/>
            <person name="Wu L."/>
            <person name="Ma J."/>
        </authorList>
    </citation>
    <scope>NUCLEOTIDE SEQUENCE [LARGE SCALE GENOMIC DNA]</scope>
    <source>
        <strain evidence="3">JCM 17804</strain>
    </source>
</reference>
<proteinExistence type="predicted"/>
<sequence length="72" mass="8151">MDKYWLYMGALGGVIGVGWLVIVPMYRGWASLNKRMSDCVKESTTLLAVLEEDRESLRPPRSSSPRFSSSLR</sequence>
<accession>A0ABP8HFQ5</accession>
<organism evidence="2 3">
    <name type="scientific">Variovorax defluvii</name>
    <dbReference type="NCBI Taxonomy" id="913761"/>
    <lineage>
        <taxon>Bacteria</taxon>
        <taxon>Pseudomonadati</taxon>
        <taxon>Pseudomonadota</taxon>
        <taxon>Betaproteobacteria</taxon>
        <taxon>Burkholderiales</taxon>
        <taxon>Comamonadaceae</taxon>
        <taxon>Variovorax</taxon>
    </lineage>
</organism>
<dbReference type="EMBL" id="BAABGJ010000014">
    <property type="protein sequence ID" value="GAA4338773.1"/>
    <property type="molecule type" value="Genomic_DNA"/>
</dbReference>
<comment type="caution">
    <text evidence="2">The sequence shown here is derived from an EMBL/GenBank/DDBJ whole genome shotgun (WGS) entry which is preliminary data.</text>
</comment>
<evidence type="ECO:0000313" key="3">
    <source>
        <dbReference type="Proteomes" id="UP001500975"/>
    </source>
</evidence>
<protein>
    <submittedName>
        <fullName evidence="2">Uncharacterized protein</fullName>
    </submittedName>
</protein>